<feature type="transmembrane region" description="Helical" evidence="8">
    <location>
        <begin position="120"/>
        <end position="142"/>
    </location>
</feature>
<accession>A0A7M7M6C3</accession>
<dbReference type="AlphaFoldDB" id="A0A7M7M6C3"/>
<dbReference type="FunCoup" id="A0A7M7M6C3">
    <property type="interactions" value="305"/>
</dbReference>
<feature type="transmembrane region" description="Helical" evidence="8">
    <location>
        <begin position="495"/>
        <end position="514"/>
    </location>
</feature>
<dbReference type="RefSeq" id="XP_016837953.1">
    <property type="nucleotide sequence ID" value="XM_016982464.3"/>
</dbReference>
<keyword evidence="12" id="KW-1185">Reference proteome</keyword>
<dbReference type="GO" id="GO:0016020">
    <property type="term" value="C:membrane"/>
    <property type="evidence" value="ECO:0007669"/>
    <property type="project" value="UniProtKB-SubCell"/>
</dbReference>
<feature type="domain" description="Amino acid permease/ SLC12A" evidence="9">
    <location>
        <begin position="91"/>
        <end position="581"/>
    </location>
</feature>
<keyword evidence="7 8" id="KW-0472">Membrane</keyword>
<keyword evidence="4" id="KW-0813">Transport</keyword>
<dbReference type="PANTHER" id="PTHR11827">
    <property type="entry name" value="SOLUTE CARRIER FAMILY 12, CATION COTRANSPORTERS"/>
    <property type="match status" value="1"/>
</dbReference>
<dbReference type="GO" id="GO:0006884">
    <property type="term" value="P:cell volume homeostasis"/>
    <property type="evidence" value="ECO:0007669"/>
    <property type="project" value="TreeGrafter"/>
</dbReference>
<dbReference type="GeneID" id="100117279"/>
<dbReference type="GO" id="GO:0055075">
    <property type="term" value="P:potassium ion homeostasis"/>
    <property type="evidence" value="ECO:0007669"/>
    <property type="project" value="TreeGrafter"/>
</dbReference>
<dbReference type="PANTHER" id="PTHR11827:SF72">
    <property type="entry name" value="GH08340P"/>
    <property type="match status" value="1"/>
</dbReference>
<evidence type="ECO:0000256" key="3">
    <source>
        <dbReference type="ARBA" id="ARBA00019359"/>
    </source>
</evidence>
<evidence type="ECO:0000256" key="1">
    <source>
        <dbReference type="ARBA" id="ARBA00004141"/>
    </source>
</evidence>
<evidence type="ECO:0000256" key="4">
    <source>
        <dbReference type="ARBA" id="ARBA00022448"/>
    </source>
</evidence>
<evidence type="ECO:0000259" key="9">
    <source>
        <dbReference type="Pfam" id="PF00324"/>
    </source>
</evidence>
<evidence type="ECO:0000256" key="2">
    <source>
        <dbReference type="ARBA" id="ARBA00010593"/>
    </source>
</evidence>
<evidence type="ECO:0000313" key="12">
    <source>
        <dbReference type="Proteomes" id="UP000002358"/>
    </source>
</evidence>
<dbReference type="GO" id="GO:0015379">
    <property type="term" value="F:potassium:chloride symporter activity"/>
    <property type="evidence" value="ECO:0007669"/>
    <property type="project" value="TreeGrafter"/>
</dbReference>
<dbReference type="Pfam" id="PF00324">
    <property type="entry name" value="AA_permease"/>
    <property type="match status" value="1"/>
</dbReference>
<dbReference type="InterPro" id="IPR004841">
    <property type="entry name" value="AA-permease/SLC12A_dom"/>
</dbReference>
<keyword evidence="5 8" id="KW-0812">Transmembrane</keyword>
<organism evidence="11 12">
    <name type="scientific">Nasonia vitripennis</name>
    <name type="common">Parasitic wasp</name>
    <dbReference type="NCBI Taxonomy" id="7425"/>
    <lineage>
        <taxon>Eukaryota</taxon>
        <taxon>Metazoa</taxon>
        <taxon>Ecdysozoa</taxon>
        <taxon>Arthropoda</taxon>
        <taxon>Hexapoda</taxon>
        <taxon>Insecta</taxon>
        <taxon>Pterygota</taxon>
        <taxon>Neoptera</taxon>
        <taxon>Endopterygota</taxon>
        <taxon>Hymenoptera</taxon>
        <taxon>Apocrita</taxon>
        <taxon>Proctotrupomorpha</taxon>
        <taxon>Chalcidoidea</taxon>
        <taxon>Pteromalidae</taxon>
        <taxon>Pteromalinae</taxon>
        <taxon>Nasonia</taxon>
    </lineage>
</organism>
<dbReference type="Proteomes" id="UP000002358">
    <property type="component" value="Chromosome 2"/>
</dbReference>
<dbReference type="InterPro" id="IPR004842">
    <property type="entry name" value="SLC12A_fam"/>
</dbReference>
<comment type="subcellular location">
    <subcellularLocation>
        <location evidence="1">Membrane</location>
        <topology evidence="1">Multi-pass membrane protein</topology>
    </subcellularLocation>
</comment>
<evidence type="ECO:0000256" key="8">
    <source>
        <dbReference type="SAM" id="Phobius"/>
    </source>
</evidence>
<keyword evidence="6 8" id="KW-1133">Transmembrane helix</keyword>
<comment type="similarity">
    <text evidence="2">Belongs to the SLC12A transporter family.</text>
</comment>
<dbReference type="Pfam" id="PF03522">
    <property type="entry name" value="SLC12"/>
    <property type="match status" value="1"/>
</dbReference>
<name>A0A7M7M6C3_NASVI</name>
<feature type="transmembrane region" description="Helical" evidence="8">
    <location>
        <begin position="439"/>
        <end position="458"/>
    </location>
</feature>
<evidence type="ECO:0000256" key="6">
    <source>
        <dbReference type="ARBA" id="ARBA00022989"/>
    </source>
</evidence>
<sequence>MMTGFDRRTKKYFFKMIASEIGSTNNAETIQITGEKVPLIRNRGVFHRLGNLLRFRKPSNEDRDGYVEFSTLATDSSRTLGTFAGVFSPVTLSMFSALIFIRMGYIVGNAGLLVTLTQFIIAYGILVFTVSSVCAISTNGAVEGGGAYFMISRTLGPEFGGSIGTLFFMANVVSSALCISGCAEGLIENFGPSGYLVGEHALIPDGRWWRFLYCSVLNTANLLVCLIGAAMFAKTSVAILAIVCICLGSVFISFLVKGEMEVAIPDANSIVQNSTYHVNGSYTGLSTATLISNLYSNYSIDYTSHGIVSDFASVFGVLFSGVTGIMAGANMSGELKNPGQNIPRGTLSAVLFTFICYIFLSILTAATTSRFLLQNNFIYMMPINIWPPFVAVGILTATFSAGLSNLIGSSRVLEALAKDNVFGSLLNFIIKATWRGNPIGAVLTSWTLVQIILLIGSLNTIAQINSVLFLLSYLATNLACLGLELASAPNFRPTFNYFTWHTATIGLVGTLVMMFVINSIYASSSIILCLILVIVLHLFSPSKNAAWGSISQALIFHQVRKYLLMLDSRKDHVKFWRPQILLMVASPRSACPLIDFINDLKKGGLYVIGHVKVGEFSGKVDPTIEEYPHWLSLVDHMKVKAFIELTVTRTVREGLHHLIRLSGMGAMKPNTIVLGFYDDEAPKDFFQNSQYATTMFENVTTYANGKVFPLRQSNTDKTVDELQYVEMCQDVLNMKKNLCLCRNFHILDKSQLTKNSNFKYIDVWPVNFFQPSDQDPFDTTSLFMLQLACIINMVPNWKNLHLRVFHCEVTKSSSSSLNISESRSSINECPRITNEHKLRNLLNMLRISASITKIPDWSEQIGELNGRSLLESKAESSFESGVDTVENTLSNVSRAYILNVNKLIRQYCTQTAAVFIYLPAPPLFNTWDKDNLRRQYLQLLTELTADLPPTLLVHGVSAVTSTTL</sequence>
<proteinExistence type="inferred from homology"/>
<evidence type="ECO:0000313" key="11">
    <source>
        <dbReference type="EnsemblMetazoa" id="XP_016837953"/>
    </source>
</evidence>
<dbReference type="InterPro" id="IPR018491">
    <property type="entry name" value="SLC12_C"/>
</dbReference>
<dbReference type="EnsemblMetazoa" id="XM_016982464">
    <property type="protein sequence ID" value="XP_016837953"/>
    <property type="gene ID" value="LOC100117279"/>
</dbReference>
<dbReference type="FunFam" id="1.20.1740.10:FF:000013">
    <property type="entry name" value="Solute carrier family 12 member"/>
    <property type="match status" value="1"/>
</dbReference>
<feature type="domain" description="SLC12A transporter C-terminal" evidence="10">
    <location>
        <begin position="592"/>
        <end position="695"/>
    </location>
</feature>
<dbReference type="SMR" id="A0A7M7M6C3"/>
<dbReference type="InParanoid" id="A0A7M7M6C3"/>
<reference evidence="11" key="1">
    <citation type="submission" date="2021-01" db="UniProtKB">
        <authorList>
            <consortium name="EnsemblMetazoa"/>
        </authorList>
    </citation>
    <scope>IDENTIFICATION</scope>
</reference>
<evidence type="ECO:0000256" key="7">
    <source>
        <dbReference type="ARBA" id="ARBA00023136"/>
    </source>
</evidence>
<evidence type="ECO:0000259" key="10">
    <source>
        <dbReference type="Pfam" id="PF03522"/>
    </source>
</evidence>
<feature type="transmembrane region" description="Helical" evidence="8">
    <location>
        <begin position="311"/>
        <end position="329"/>
    </location>
</feature>
<feature type="transmembrane region" description="Helical" evidence="8">
    <location>
        <begin position="464"/>
        <end position="483"/>
    </location>
</feature>
<feature type="transmembrane region" description="Helical" evidence="8">
    <location>
        <begin position="207"/>
        <end position="230"/>
    </location>
</feature>
<dbReference type="Gene3D" id="1.20.1740.10">
    <property type="entry name" value="Amino acid/polyamine transporter I"/>
    <property type="match status" value="1"/>
</dbReference>
<dbReference type="OrthoDB" id="2020542at2759"/>
<feature type="transmembrane region" description="Helical" evidence="8">
    <location>
        <begin position="520"/>
        <end position="539"/>
    </location>
</feature>
<dbReference type="KEGG" id="nvi:100117279"/>
<feature type="transmembrane region" description="Helical" evidence="8">
    <location>
        <begin position="350"/>
        <end position="373"/>
    </location>
</feature>
<feature type="transmembrane region" description="Helical" evidence="8">
    <location>
        <begin position="237"/>
        <end position="256"/>
    </location>
</feature>
<dbReference type="GO" id="GO:0055064">
    <property type="term" value="P:chloride ion homeostasis"/>
    <property type="evidence" value="ECO:0007669"/>
    <property type="project" value="TreeGrafter"/>
</dbReference>
<evidence type="ECO:0000256" key="5">
    <source>
        <dbReference type="ARBA" id="ARBA00022692"/>
    </source>
</evidence>
<feature type="transmembrane region" description="Helical" evidence="8">
    <location>
        <begin position="385"/>
        <end position="408"/>
    </location>
</feature>
<protein>
    <recommendedName>
        <fullName evidence="3">Solute carrier family 12 member 9</fullName>
    </recommendedName>
</protein>
<feature type="transmembrane region" description="Helical" evidence="8">
    <location>
        <begin position="86"/>
        <end position="108"/>
    </location>
</feature>